<protein>
    <recommendedName>
        <fullName evidence="6">F-box domain-containing protein</fullName>
    </recommendedName>
</protein>
<dbReference type="InterPro" id="IPR036047">
    <property type="entry name" value="F-box-like_dom_sf"/>
</dbReference>
<feature type="compositionally biased region" description="Low complexity" evidence="1">
    <location>
        <begin position="486"/>
        <end position="501"/>
    </location>
</feature>
<feature type="compositionally biased region" description="Acidic residues" evidence="1">
    <location>
        <begin position="149"/>
        <end position="173"/>
    </location>
</feature>
<feature type="compositionally biased region" description="Basic residues" evidence="1">
    <location>
        <begin position="505"/>
        <end position="516"/>
    </location>
</feature>
<sequence>MSSPADDDDLLREILIRLPTQPSSLLRASLVCKRWLGLVKNPRFLRRFRTHHGKPPLLGFFFKDYEDTFPFVPSLKPPDRISAERFTSPFQQGDHDFDLLDCRHGLVLLVNRESLQFLIWDPVTGVIMEEDEEGDDIDESYLDHFGDTFMDDAEGGEGEGEGDQEEARDEPVDDLGRTIADARSRCETEKERENLDHMLEDHRKALYPGCDDGLKKLGCTLDLLKWKAQAGVADSAFENLLKMLKNMFPKNNELPASTYEAKKVVCPLGLEVLKIHACINDCILYRGEYENLNECPVCTALRYKIRGDDPGDDVEGQKPRKKVPAKVMWYAPIIPRLKRLFRNKEHAKLLRWHKEDHQLYMLAKTPSSTITTFQGYEINGNTFYTIAQDKKSTNQNSGVRFDAATENGQKVTYYGYIEEIWKLDYGPSFKVPLFRCKWFKLTGGGVKVDQQYGMTMVDFNNLGYLDEPFVLAKDVAQGGSYKYSARRLGGSSSSRASTKPLPADRRRRSSRRRRRARAADRAPPVFDRRRRTRRSRLPPARSPPFAPRAPRVLRRARPTRDALPPYSAPAGAVPRLRGEASGA</sequence>
<dbReference type="Pfam" id="PF13952">
    <property type="entry name" value="DUF4216"/>
    <property type="match status" value="1"/>
</dbReference>
<dbReference type="EMBL" id="JAUUTY010000002">
    <property type="protein sequence ID" value="KAK1680535.1"/>
    <property type="molecule type" value="Genomic_DNA"/>
</dbReference>
<evidence type="ECO:0000256" key="1">
    <source>
        <dbReference type="SAM" id="MobiDB-lite"/>
    </source>
</evidence>
<evidence type="ECO:0000259" key="2">
    <source>
        <dbReference type="Pfam" id="PF00646"/>
    </source>
</evidence>
<proteinExistence type="predicted"/>
<dbReference type="Proteomes" id="UP001231189">
    <property type="component" value="Unassembled WGS sequence"/>
</dbReference>
<organism evidence="4 5">
    <name type="scientific">Lolium multiflorum</name>
    <name type="common">Italian ryegrass</name>
    <name type="synonym">Lolium perenne subsp. multiflorum</name>
    <dbReference type="NCBI Taxonomy" id="4521"/>
    <lineage>
        <taxon>Eukaryota</taxon>
        <taxon>Viridiplantae</taxon>
        <taxon>Streptophyta</taxon>
        <taxon>Embryophyta</taxon>
        <taxon>Tracheophyta</taxon>
        <taxon>Spermatophyta</taxon>
        <taxon>Magnoliopsida</taxon>
        <taxon>Liliopsida</taxon>
        <taxon>Poales</taxon>
        <taxon>Poaceae</taxon>
        <taxon>BOP clade</taxon>
        <taxon>Pooideae</taxon>
        <taxon>Poodae</taxon>
        <taxon>Poeae</taxon>
        <taxon>Poeae Chloroplast Group 2 (Poeae type)</taxon>
        <taxon>Loliodinae</taxon>
        <taxon>Loliinae</taxon>
        <taxon>Lolium</taxon>
    </lineage>
</organism>
<dbReference type="InterPro" id="IPR001810">
    <property type="entry name" value="F-box_dom"/>
</dbReference>
<dbReference type="SUPFAM" id="SSF81383">
    <property type="entry name" value="F-box domain"/>
    <property type="match status" value="1"/>
</dbReference>
<name>A0AAD8WTY2_LOLMU</name>
<keyword evidence="5" id="KW-1185">Reference proteome</keyword>
<dbReference type="Pfam" id="PF00646">
    <property type="entry name" value="F-box"/>
    <property type="match status" value="1"/>
</dbReference>
<dbReference type="AlphaFoldDB" id="A0AAD8WTY2"/>
<comment type="caution">
    <text evidence="4">The sequence shown here is derived from an EMBL/GenBank/DDBJ whole genome shotgun (WGS) entry which is preliminary data.</text>
</comment>
<dbReference type="PANTHER" id="PTHR32133:SF387">
    <property type="entry name" value="F-BOX DOMAIN-CONTAINING PROTEIN"/>
    <property type="match status" value="1"/>
</dbReference>
<dbReference type="InterPro" id="IPR025312">
    <property type="entry name" value="DUF4216"/>
</dbReference>
<evidence type="ECO:0000313" key="5">
    <source>
        <dbReference type="Proteomes" id="UP001231189"/>
    </source>
</evidence>
<evidence type="ECO:0000313" key="4">
    <source>
        <dbReference type="EMBL" id="KAK1680535.1"/>
    </source>
</evidence>
<evidence type="ECO:0008006" key="6">
    <source>
        <dbReference type="Google" id="ProtNLM"/>
    </source>
</evidence>
<evidence type="ECO:0000259" key="3">
    <source>
        <dbReference type="Pfam" id="PF13952"/>
    </source>
</evidence>
<feature type="region of interest" description="Disordered" evidence="1">
    <location>
        <begin position="148"/>
        <end position="176"/>
    </location>
</feature>
<dbReference type="Gene3D" id="1.20.1280.50">
    <property type="match status" value="1"/>
</dbReference>
<dbReference type="PANTHER" id="PTHR32133">
    <property type="entry name" value="OS07G0120400 PROTEIN"/>
    <property type="match status" value="1"/>
</dbReference>
<feature type="region of interest" description="Disordered" evidence="1">
    <location>
        <begin position="484"/>
        <end position="583"/>
    </location>
</feature>
<accession>A0AAD8WTY2</accession>
<feature type="domain" description="F-box" evidence="2">
    <location>
        <begin position="8"/>
        <end position="46"/>
    </location>
</feature>
<feature type="domain" description="DUF4216" evidence="3">
    <location>
        <begin position="421"/>
        <end position="476"/>
    </location>
</feature>
<gene>
    <name evidence="4" type="ORF">QYE76_041383</name>
</gene>
<reference evidence="4" key="1">
    <citation type="submission" date="2023-07" db="EMBL/GenBank/DDBJ databases">
        <title>A chromosome-level genome assembly of Lolium multiflorum.</title>
        <authorList>
            <person name="Chen Y."/>
            <person name="Copetti D."/>
            <person name="Kolliker R."/>
            <person name="Studer B."/>
        </authorList>
    </citation>
    <scope>NUCLEOTIDE SEQUENCE</scope>
    <source>
        <strain evidence="4">02402/16</strain>
        <tissue evidence="4">Leaf</tissue>
    </source>
</reference>